<reference evidence="1 2" key="1">
    <citation type="submission" date="2022-05" db="EMBL/GenBank/DDBJ databases">
        <authorList>
            <consortium name="Genoscope - CEA"/>
            <person name="William W."/>
        </authorList>
    </citation>
    <scope>NUCLEOTIDE SEQUENCE [LARGE SCALE GENOMIC DNA]</scope>
</reference>
<proteinExistence type="predicted"/>
<protein>
    <submittedName>
        <fullName evidence="1">Uncharacterized protein</fullName>
    </submittedName>
</protein>
<gene>
    <name evidence="1" type="ORF">PLOB_00048574</name>
</gene>
<name>A0ABN8PW22_9CNID</name>
<dbReference type="EMBL" id="CALNXK010000091">
    <property type="protein sequence ID" value="CAH3151421.1"/>
    <property type="molecule type" value="Genomic_DNA"/>
</dbReference>
<evidence type="ECO:0000313" key="1">
    <source>
        <dbReference type="EMBL" id="CAH3151421.1"/>
    </source>
</evidence>
<comment type="caution">
    <text evidence="1">The sequence shown here is derived from an EMBL/GenBank/DDBJ whole genome shotgun (WGS) entry which is preliminary data.</text>
</comment>
<dbReference type="Proteomes" id="UP001159405">
    <property type="component" value="Unassembled WGS sequence"/>
</dbReference>
<evidence type="ECO:0000313" key="2">
    <source>
        <dbReference type="Proteomes" id="UP001159405"/>
    </source>
</evidence>
<sequence>MSQKSNSSFLSMQFLNPNVSGEMAQLLQHNQEKYVPCLSNGNNKTILEQVSLHGDQLFEERARNVICTYRDGVNEYEQLQGMDTEFADWHAKYTIYKTELKMFVNHSSAAEIGTTRANINRTGKKSAAKEVENHYNEYSEFHAREVEAHICASFMEMTEMEVTIKL</sequence>
<keyword evidence="2" id="KW-1185">Reference proteome</keyword>
<accession>A0ABN8PW22</accession>
<organism evidence="1 2">
    <name type="scientific">Porites lobata</name>
    <dbReference type="NCBI Taxonomy" id="104759"/>
    <lineage>
        <taxon>Eukaryota</taxon>
        <taxon>Metazoa</taxon>
        <taxon>Cnidaria</taxon>
        <taxon>Anthozoa</taxon>
        <taxon>Hexacorallia</taxon>
        <taxon>Scleractinia</taxon>
        <taxon>Fungiina</taxon>
        <taxon>Poritidae</taxon>
        <taxon>Porites</taxon>
    </lineage>
</organism>